<dbReference type="OrthoDB" id="2084678at2"/>
<organism evidence="2 3">
    <name type="scientific">Pedobacter westerhofensis</name>
    <dbReference type="NCBI Taxonomy" id="425512"/>
    <lineage>
        <taxon>Bacteria</taxon>
        <taxon>Pseudomonadati</taxon>
        <taxon>Bacteroidota</taxon>
        <taxon>Sphingobacteriia</taxon>
        <taxon>Sphingobacteriales</taxon>
        <taxon>Sphingobacteriaceae</taxon>
        <taxon>Pedobacter</taxon>
    </lineage>
</organism>
<dbReference type="CDD" id="cd00531">
    <property type="entry name" value="NTF2_like"/>
    <property type="match status" value="1"/>
</dbReference>
<dbReference type="AlphaFoldDB" id="A0A521DTP5"/>
<dbReference type="Pfam" id="PF13577">
    <property type="entry name" value="SnoaL_4"/>
    <property type="match status" value="1"/>
</dbReference>
<reference evidence="2 3" key="1">
    <citation type="submission" date="2017-05" db="EMBL/GenBank/DDBJ databases">
        <authorList>
            <person name="Varghese N."/>
            <person name="Submissions S."/>
        </authorList>
    </citation>
    <scope>NUCLEOTIDE SEQUENCE [LARGE SCALE GENOMIC DNA]</scope>
    <source>
        <strain evidence="2 3">DSM 19036</strain>
    </source>
</reference>
<accession>A0A521DTP5</accession>
<evidence type="ECO:0000259" key="1">
    <source>
        <dbReference type="Pfam" id="PF13577"/>
    </source>
</evidence>
<gene>
    <name evidence="2" type="ORF">SAMN06265348_106157</name>
</gene>
<dbReference type="EMBL" id="FXTN01000006">
    <property type="protein sequence ID" value="SMO75074.1"/>
    <property type="molecule type" value="Genomic_DNA"/>
</dbReference>
<dbReference type="InterPro" id="IPR037401">
    <property type="entry name" value="SnoaL-like"/>
</dbReference>
<dbReference type="SUPFAM" id="SSF54427">
    <property type="entry name" value="NTF2-like"/>
    <property type="match status" value="1"/>
</dbReference>
<dbReference type="Gene3D" id="3.10.450.50">
    <property type="match status" value="1"/>
</dbReference>
<feature type="domain" description="SnoaL-like" evidence="1">
    <location>
        <begin position="8"/>
        <end position="135"/>
    </location>
</feature>
<name>A0A521DTP5_9SPHI</name>
<dbReference type="Proteomes" id="UP000320300">
    <property type="component" value="Unassembled WGS sequence"/>
</dbReference>
<proteinExistence type="predicted"/>
<sequence length="160" mass="18171">MEQSSYKISSEREIENLIAQYTHYLDAANFAGVARLFKYGKIISDGLVADGTAHIEQHLTENLQVYPNGTPHTAHLTTNTVLKIDADDQSATASSYMSIFQQDLERKFPLQPIIIGQYEDTFARVDGIWWFKERNLVMSLLGDYTHHARPDGQSSKHLQK</sequence>
<keyword evidence="3" id="KW-1185">Reference proteome</keyword>
<dbReference type="InterPro" id="IPR032710">
    <property type="entry name" value="NTF2-like_dom_sf"/>
</dbReference>
<dbReference type="RefSeq" id="WP_142528626.1">
    <property type="nucleotide sequence ID" value="NZ_CBCSJO010000006.1"/>
</dbReference>
<evidence type="ECO:0000313" key="2">
    <source>
        <dbReference type="EMBL" id="SMO75074.1"/>
    </source>
</evidence>
<evidence type="ECO:0000313" key="3">
    <source>
        <dbReference type="Proteomes" id="UP000320300"/>
    </source>
</evidence>
<protein>
    <submittedName>
        <fullName evidence="2">SnoaL-like domain-containing protein</fullName>
    </submittedName>
</protein>